<gene>
    <name evidence="1" type="ORF">D2917_07790</name>
</gene>
<protein>
    <submittedName>
        <fullName evidence="1">YHS domain-containing protein</fullName>
    </submittedName>
</protein>
<evidence type="ECO:0000313" key="2">
    <source>
        <dbReference type="Proteomes" id="UP000325743"/>
    </source>
</evidence>
<accession>A0A5P3VK17</accession>
<sequence length="95" mass="10634">MENLRWLLPSAAGLIALVAWQRYTTRHREWNETGASTIPGPQHVRDPVTSNKVDTARAFTAGAGGKTFYFESAASRAAFQRDPARYVHRHHHGCC</sequence>
<dbReference type="Proteomes" id="UP000325743">
    <property type="component" value="Chromosome 1"/>
</dbReference>
<dbReference type="AlphaFoldDB" id="A0A5P3VK17"/>
<organism evidence="1 2">
    <name type="scientific">Cupriavidus oxalaticus</name>
    <dbReference type="NCBI Taxonomy" id="96344"/>
    <lineage>
        <taxon>Bacteria</taxon>
        <taxon>Pseudomonadati</taxon>
        <taxon>Pseudomonadota</taxon>
        <taxon>Betaproteobacteria</taxon>
        <taxon>Burkholderiales</taxon>
        <taxon>Burkholderiaceae</taxon>
        <taxon>Cupriavidus</taxon>
    </lineage>
</organism>
<evidence type="ECO:0000313" key="1">
    <source>
        <dbReference type="EMBL" id="QEZ45149.1"/>
    </source>
</evidence>
<name>A0A5P3VK17_9BURK</name>
<reference evidence="1 2" key="1">
    <citation type="submission" date="2018-09" db="EMBL/GenBank/DDBJ databases">
        <title>Complete genome sequence of Cupriavidus oxalaticus T2, a bacterium capable of phenol tolerance and degradation.</title>
        <authorList>
            <person name="Yan J."/>
        </authorList>
    </citation>
    <scope>NUCLEOTIDE SEQUENCE [LARGE SCALE GENOMIC DNA]</scope>
    <source>
        <strain evidence="1 2">T2</strain>
    </source>
</reference>
<proteinExistence type="predicted"/>
<dbReference type="EMBL" id="CP032518">
    <property type="protein sequence ID" value="QEZ45149.1"/>
    <property type="molecule type" value="Genomic_DNA"/>
</dbReference>